<protein>
    <submittedName>
        <fullName evidence="1">Uncharacterized protein</fullName>
    </submittedName>
</protein>
<reference evidence="1 2" key="1">
    <citation type="submission" date="2013-09" db="EMBL/GenBank/DDBJ databases">
        <authorList>
            <person name="Zeng Z."/>
            <person name="Chen C."/>
        </authorList>
    </citation>
    <scope>NUCLEOTIDE SEQUENCE [LARGE SCALE GENOMIC DNA]</scope>
    <source>
        <strain evidence="1 2">WB 3.3-2</strain>
    </source>
</reference>
<dbReference type="Proteomes" id="UP000030152">
    <property type="component" value="Unassembled WGS sequence"/>
</dbReference>
<dbReference type="AlphaFoldDB" id="A0A0A2M3J5"/>
<dbReference type="EMBL" id="JRLX01000008">
    <property type="protein sequence ID" value="KGO86854.1"/>
    <property type="molecule type" value="Genomic_DNA"/>
</dbReference>
<name>A0A0A2M3J5_9FLAO</name>
<comment type="caution">
    <text evidence="1">The sequence shown here is derived from an EMBL/GenBank/DDBJ whole genome shotgun (WGS) entry which is preliminary data.</text>
</comment>
<sequence>MADIVFKICRKVNKVDDYRSMVIHLKSIILYCKIAKTSLLLNSFSLTYNVYYVKYKIAKTFE</sequence>
<proteinExistence type="predicted"/>
<evidence type="ECO:0000313" key="2">
    <source>
        <dbReference type="Proteomes" id="UP000030152"/>
    </source>
</evidence>
<accession>A0A0A2M3J5</accession>
<evidence type="ECO:0000313" key="1">
    <source>
        <dbReference type="EMBL" id="KGO86854.1"/>
    </source>
</evidence>
<gene>
    <name evidence="1" type="ORF">Q765_09535</name>
</gene>
<keyword evidence="2" id="KW-1185">Reference proteome</keyword>
<organism evidence="1 2">
    <name type="scientific">Flavobacterium rivuli WB 3.3-2 = DSM 21788</name>
    <dbReference type="NCBI Taxonomy" id="1121895"/>
    <lineage>
        <taxon>Bacteria</taxon>
        <taxon>Pseudomonadati</taxon>
        <taxon>Bacteroidota</taxon>
        <taxon>Flavobacteriia</taxon>
        <taxon>Flavobacteriales</taxon>
        <taxon>Flavobacteriaceae</taxon>
        <taxon>Flavobacterium</taxon>
    </lineage>
</organism>